<dbReference type="InterPro" id="IPR029058">
    <property type="entry name" value="AB_hydrolase_fold"/>
</dbReference>
<sequence length="293" mass="34303">MQFNKIFFRPPSPTYTSKEFKGTDRYFEIPSNDIKKNKSTRIPCLLMPYILNQQNISKYYIVYFHGNAEDLGTSYDFLYDLRNEAKCNILLTEYGGYGLYQQTDSSVKQIEYDSEIVLIYINEVLKTPKQNIILLGRSMGSGPACLLASKYQVRGLMLISAFTSLRDVAKKFVGSFISKIVQNGFQNIDLIDKILCPILIIHGKNDKLVPVKHAHYLADKVNNRVTQFYQNNMTHNDYDFDKDIKINILTFLKEKMFIYQEENDPILSKFEVLMQEKFIYIYPEYQQFFTKND</sequence>
<dbReference type="eggNOG" id="KOG1552">
    <property type="taxonomic scope" value="Eukaryota"/>
</dbReference>
<dbReference type="RefSeq" id="XP_004032143.1">
    <property type="nucleotide sequence ID" value="XM_004032095.1"/>
</dbReference>
<dbReference type="SUPFAM" id="SSF53474">
    <property type="entry name" value="alpha/beta-Hydrolases"/>
    <property type="match status" value="1"/>
</dbReference>
<organism evidence="2 3">
    <name type="scientific">Ichthyophthirius multifiliis</name>
    <name type="common">White spot disease agent</name>
    <name type="synonym">Ich</name>
    <dbReference type="NCBI Taxonomy" id="5932"/>
    <lineage>
        <taxon>Eukaryota</taxon>
        <taxon>Sar</taxon>
        <taxon>Alveolata</taxon>
        <taxon>Ciliophora</taxon>
        <taxon>Intramacronucleata</taxon>
        <taxon>Oligohymenophorea</taxon>
        <taxon>Hymenostomatida</taxon>
        <taxon>Ophryoglenina</taxon>
        <taxon>Ichthyophthirius</taxon>
    </lineage>
</organism>
<dbReference type="STRING" id="857967.G0QW53"/>
<dbReference type="AlphaFoldDB" id="G0QW53"/>
<dbReference type="EMBL" id="GL983980">
    <property type="protein sequence ID" value="EGR30556.1"/>
    <property type="molecule type" value="Genomic_DNA"/>
</dbReference>
<dbReference type="Pfam" id="PF03959">
    <property type="entry name" value="FSH1"/>
    <property type="match status" value="1"/>
</dbReference>
<dbReference type="PANTHER" id="PTHR12277:SF197">
    <property type="entry name" value="CHROMOSOME UNDETERMINED SCAFFOLD_38, WHOLE GENOME SHOTGUN SEQUENCE"/>
    <property type="match status" value="1"/>
</dbReference>
<dbReference type="InterPro" id="IPR005645">
    <property type="entry name" value="FSH-like_dom"/>
</dbReference>
<evidence type="ECO:0000259" key="1">
    <source>
        <dbReference type="Pfam" id="PF03959"/>
    </source>
</evidence>
<dbReference type="InParanoid" id="G0QW53"/>
<dbReference type="Gene3D" id="3.40.50.1820">
    <property type="entry name" value="alpha/beta hydrolase"/>
    <property type="match status" value="1"/>
</dbReference>
<dbReference type="OMA" id="GENIYML"/>
<name>G0QW53_ICHMU</name>
<protein>
    <recommendedName>
        <fullName evidence="1">Serine hydrolase domain-containing protein</fullName>
    </recommendedName>
</protein>
<proteinExistence type="predicted"/>
<keyword evidence="3" id="KW-1185">Reference proteome</keyword>
<dbReference type="OrthoDB" id="10249433at2759"/>
<dbReference type="FunCoup" id="G0QW53">
    <property type="interactions" value="40"/>
</dbReference>
<feature type="domain" description="Serine hydrolase" evidence="1">
    <location>
        <begin position="135"/>
        <end position="235"/>
    </location>
</feature>
<dbReference type="Proteomes" id="UP000008983">
    <property type="component" value="Unassembled WGS sequence"/>
</dbReference>
<evidence type="ECO:0000313" key="3">
    <source>
        <dbReference type="Proteomes" id="UP000008983"/>
    </source>
</evidence>
<reference evidence="2 3" key="1">
    <citation type="submission" date="2011-07" db="EMBL/GenBank/DDBJ databases">
        <authorList>
            <person name="Coyne R."/>
            <person name="Brami D."/>
            <person name="Johnson J."/>
            <person name="Hostetler J."/>
            <person name="Hannick L."/>
            <person name="Clark T."/>
            <person name="Cassidy-Hanley D."/>
            <person name="Inman J."/>
        </authorList>
    </citation>
    <scope>NUCLEOTIDE SEQUENCE [LARGE SCALE GENOMIC DNA]</scope>
    <source>
        <strain evidence="2 3">G5</strain>
    </source>
</reference>
<dbReference type="PANTHER" id="PTHR12277">
    <property type="entry name" value="ALPHA/BETA HYDROLASE DOMAIN-CONTAINING PROTEIN"/>
    <property type="match status" value="1"/>
</dbReference>
<dbReference type="GeneID" id="14906669"/>
<accession>G0QW53</accession>
<evidence type="ECO:0000313" key="2">
    <source>
        <dbReference type="EMBL" id="EGR30556.1"/>
    </source>
</evidence>
<gene>
    <name evidence="2" type="ORF">IMG5_129420</name>
</gene>